<keyword evidence="1" id="KW-0547">Nucleotide-binding</keyword>
<evidence type="ECO:0000256" key="4">
    <source>
        <dbReference type="ARBA" id="ARBA00023125"/>
    </source>
</evidence>
<keyword evidence="3" id="KW-0805">Transcription regulation</keyword>
<dbReference type="EMBL" id="DF977002">
    <property type="protein sequence ID" value="GAQ25645.1"/>
    <property type="molecule type" value="Genomic_DNA"/>
</dbReference>
<dbReference type="Pfam" id="PF02954">
    <property type="entry name" value="HTH_8"/>
    <property type="match status" value="1"/>
</dbReference>
<dbReference type="Pfam" id="PF00158">
    <property type="entry name" value="Sigma54_activat"/>
    <property type="match status" value="1"/>
</dbReference>
<sequence length="454" mass="50852">MDKLEKIVRSIDFILKHVHEGIVIADREGRVIYVNEANERITGLDNKKILGQKVIDVVPTSSLIDVLKSGKERLGVKTRVNNKYVYSNIVPIYESGVLIGSISVFLDLTEIQDLNQKLESARQQINSLSKQLSGFIGDKDFIVGRNPKMQKVLEVAKKAAGVISSVLITGESGTGKEVVAKFIHNNSPRKNGPFIEVNCSAIPETLLESELFGYEPGAFTGADPKGKTGLLEKANGGTIFLDEIGDMPFSIQAKLLRMLQDSEIRKLGGGRKIKLDIRVISATNRSLEAMVESGEFREDLYYRLNVIHIELPPLRERSEDIPVYAKLLMDKIGQRLNKKIQDISPAALRCLINYHFPGNIRELENILEKGFVMDEDGIIGVDDLPEFLSLKPEHNILKWNFDENWPTLQEAEKAIIERTLKAFPNKTKAAKVLGISRATLYRKMEEMGLDKDIV</sequence>
<dbReference type="InterPro" id="IPR013767">
    <property type="entry name" value="PAS_fold"/>
</dbReference>
<dbReference type="Pfam" id="PF25601">
    <property type="entry name" value="AAA_lid_14"/>
    <property type="match status" value="1"/>
</dbReference>
<dbReference type="InterPro" id="IPR035965">
    <property type="entry name" value="PAS-like_dom_sf"/>
</dbReference>
<dbReference type="Gene3D" id="3.30.450.20">
    <property type="entry name" value="PAS domain"/>
    <property type="match status" value="1"/>
</dbReference>
<dbReference type="RefSeq" id="WP_059033045.1">
    <property type="nucleotide sequence ID" value="NZ_BSDN01000010.1"/>
</dbReference>
<dbReference type="STRING" id="224999.GCA_001485475_01681"/>
<keyword evidence="5" id="KW-0804">Transcription</keyword>
<dbReference type="FunFam" id="3.40.50.300:FF:000006">
    <property type="entry name" value="DNA-binding transcriptional regulator NtrC"/>
    <property type="match status" value="1"/>
</dbReference>
<dbReference type="Gene3D" id="1.10.8.60">
    <property type="match status" value="1"/>
</dbReference>
<evidence type="ECO:0000313" key="8">
    <source>
        <dbReference type="EMBL" id="GAQ25645.1"/>
    </source>
</evidence>
<dbReference type="PROSITE" id="PS00676">
    <property type="entry name" value="SIGMA54_INTERACT_2"/>
    <property type="match status" value="1"/>
</dbReference>
<dbReference type="PANTHER" id="PTHR32071:SF57">
    <property type="entry name" value="C4-DICARBOXYLATE TRANSPORT TRANSCRIPTIONAL REGULATORY PROTEIN DCTD"/>
    <property type="match status" value="1"/>
</dbReference>
<keyword evidence="9" id="KW-1185">Reference proteome</keyword>
<protein>
    <submittedName>
        <fullName evidence="8">PAS domain S-box-containing protein</fullName>
    </submittedName>
</protein>
<feature type="domain" description="PAS" evidence="7">
    <location>
        <begin position="14"/>
        <end position="55"/>
    </location>
</feature>
<dbReference type="GO" id="GO:0006355">
    <property type="term" value="P:regulation of DNA-templated transcription"/>
    <property type="evidence" value="ECO:0007669"/>
    <property type="project" value="InterPro"/>
</dbReference>
<reference evidence="8" key="1">
    <citation type="journal article" date="2016" name="Genome Announc.">
        <title>Draft Genome Sequence of the Syntrophic Lactate-Degrading Bacterium Tepidanaerobacter syntrophicus JLT.</title>
        <authorList>
            <person name="Matsuura N."/>
            <person name="Ohashi A."/>
            <person name="Tourlousse D.M."/>
            <person name="Sekiguchi Y."/>
        </authorList>
    </citation>
    <scope>NUCLEOTIDE SEQUENCE [LARGE SCALE GENOMIC DNA]</scope>
    <source>
        <strain evidence="8">JL</strain>
    </source>
</reference>
<evidence type="ECO:0000259" key="6">
    <source>
        <dbReference type="PROSITE" id="PS50045"/>
    </source>
</evidence>
<dbReference type="InterPro" id="IPR025944">
    <property type="entry name" value="Sigma_54_int_dom_CS"/>
</dbReference>
<dbReference type="SMART" id="SM00091">
    <property type="entry name" value="PAS"/>
    <property type="match status" value="1"/>
</dbReference>
<proteinExistence type="predicted"/>
<dbReference type="InterPro" id="IPR025943">
    <property type="entry name" value="Sigma_54_int_dom_ATP-bd_2"/>
</dbReference>
<evidence type="ECO:0000256" key="3">
    <source>
        <dbReference type="ARBA" id="ARBA00023015"/>
    </source>
</evidence>
<dbReference type="InterPro" id="IPR025662">
    <property type="entry name" value="Sigma_54_int_dom_ATP-bd_1"/>
</dbReference>
<name>A0A0U9HG35_9FIRM</name>
<dbReference type="AlphaFoldDB" id="A0A0U9HG35"/>
<dbReference type="CDD" id="cd00130">
    <property type="entry name" value="PAS"/>
    <property type="match status" value="1"/>
</dbReference>
<dbReference type="GO" id="GO:0043565">
    <property type="term" value="F:sequence-specific DNA binding"/>
    <property type="evidence" value="ECO:0007669"/>
    <property type="project" value="InterPro"/>
</dbReference>
<dbReference type="InterPro" id="IPR009057">
    <property type="entry name" value="Homeodomain-like_sf"/>
</dbReference>
<dbReference type="InterPro" id="IPR002078">
    <property type="entry name" value="Sigma_54_int"/>
</dbReference>
<dbReference type="SUPFAM" id="SSF55785">
    <property type="entry name" value="PYP-like sensor domain (PAS domain)"/>
    <property type="match status" value="1"/>
</dbReference>
<feature type="domain" description="Sigma-54 factor interaction" evidence="6">
    <location>
        <begin position="142"/>
        <end position="372"/>
    </location>
</feature>
<dbReference type="PRINTS" id="PR01590">
    <property type="entry name" value="HTHFIS"/>
</dbReference>
<dbReference type="Proteomes" id="UP000062160">
    <property type="component" value="Unassembled WGS sequence"/>
</dbReference>
<gene>
    <name evidence="8" type="ORF">TSYNT_8181</name>
</gene>
<dbReference type="Gene3D" id="3.40.50.300">
    <property type="entry name" value="P-loop containing nucleotide triphosphate hydrolases"/>
    <property type="match status" value="1"/>
</dbReference>
<dbReference type="InterPro" id="IPR002197">
    <property type="entry name" value="HTH_Fis"/>
</dbReference>
<dbReference type="InterPro" id="IPR000014">
    <property type="entry name" value="PAS"/>
</dbReference>
<evidence type="ECO:0000256" key="2">
    <source>
        <dbReference type="ARBA" id="ARBA00022840"/>
    </source>
</evidence>
<evidence type="ECO:0000313" key="9">
    <source>
        <dbReference type="Proteomes" id="UP000062160"/>
    </source>
</evidence>
<dbReference type="PROSITE" id="PS00675">
    <property type="entry name" value="SIGMA54_INTERACT_1"/>
    <property type="match status" value="1"/>
</dbReference>
<dbReference type="SUPFAM" id="SSF46689">
    <property type="entry name" value="Homeodomain-like"/>
    <property type="match status" value="1"/>
</dbReference>
<dbReference type="Pfam" id="PF00989">
    <property type="entry name" value="PAS"/>
    <property type="match status" value="1"/>
</dbReference>
<accession>A0A0U9HG35</accession>
<dbReference type="SMART" id="SM00382">
    <property type="entry name" value="AAA"/>
    <property type="match status" value="1"/>
</dbReference>
<organism evidence="8">
    <name type="scientific">Tepidanaerobacter syntrophicus</name>
    <dbReference type="NCBI Taxonomy" id="224999"/>
    <lineage>
        <taxon>Bacteria</taxon>
        <taxon>Bacillati</taxon>
        <taxon>Bacillota</taxon>
        <taxon>Clostridia</taxon>
        <taxon>Thermosediminibacterales</taxon>
        <taxon>Tepidanaerobacteraceae</taxon>
        <taxon>Tepidanaerobacter</taxon>
    </lineage>
</organism>
<dbReference type="PROSITE" id="PS00688">
    <property type="entry name" value="SIGMA54_INTERACT_3"/>
    <property type="match status" value="1"/>
</dbReference>
<keyword evidence="4" id="KW-0238">DNA-binding</keyword>
<dbReference type="CDD" id="cd00009">
    <property type="entry name" value="AAA"/>
    <property type="match status" value="1"/>
</dbReference>
<dbReference type="SUPFAM" id="SSF52540">
    <property type="entry name" value="P-loop containing nucleoside triphosphate hydrolases"/>
    <property type="match status" value="1"/>
</dbReference>
<dbReference type="InterPro" id="IPR027417">
    <property type="entry name" value="P-loop_NTPase"/>
</dbReference>
<dbReference type="PANTHER" id="PTHR32071">
    <property type="entry name" value="TRANSCRIPTIONAL REGULATORY PROTEIN"/>
    <property type="match status" value="1"/>
</dbReference>
<evidence type="ECO:0000256" key="5">
    <source>
        <dbReference type="ARBA" id="ARBA00023163"/>
    </source>
</evidence>
<dbReference type="OrthoDB" id="9803970at2"/>
<dbReference type="PROSITE" id="PS50112">
    <property type="entry name" value="PAS"/>
    <property type="match status" value="1"/>
</dbReference>
<keyword evidence="2" id="KW-0067">ATP-binding</keyword>
<evidence type="ECO:0000256" key="1">
    <source>
        <dbReference type="ARBA" id="ARBA00022741"/>
    </source>
</evidence>
<dbReference type="PROSITE" id="PS50045">
    <property type="entry name" value="SIGMA54_INTERACT_4"/>
    <property type="match status" value="1"/>
</dbReference>
<dbReference type="Gene3D" id="1.10.10.60">
    <property type="entry name" value="Homeodomain-like"/>
    <property type="match status" value="1"/>
</dbReference>
<evidence type="ECO:0000259" key="7">
    <source>
        <dbReference type="PROSITE" id="PS50112"/>
    </source>
</evidence>
<dbReference type="InterPro" id="IPR058031">
    <property type="entry name" value="AAA_lid_NorR"/>
</dbReference>
<dbReference type="InterPro" id="IPR003593">
    <property type="entry name" value="AAA+_ATPase"/>
</dbReference>
<dbReference type="GO" id="GO:0005524">
    <property type="term" value="F:ATP binding"/>
    <property type="evidence" value="ECO:0007669"/>
    <property type="project" value="UniProtKB-KW"/>
</dbReference>
<dbReference type="NCBIfam" id="TIGR00229">
    <property type="entry name" value="sensory_box"/>
    <property type="match status" value="1"/>
</dbReference>